<dbReference type="OrthoDB" id="9794761at2"/>
<dbReference type="KEGG" id="ebm:SG0102_27720"/>
<dbReference type="SUPFAM" id="SSF53474">
    <property type="entry name" value="alpha/beta-Hydrolases"/>
    <property type="match status" value="1"/>
</dbReference>
<dbReference type="PANTHER" id="PTHR48098">
    <property type="entry name" value="ENTEROCHELIN ESTERASE-RELATED"/>
    <property type="match status" value="1"/>
</dbReference>
<dbReference type="InterPro" id="IPR029058">
    <property type="entry name" value="AB_hydrolase_fold"/>
</dbReference>
<protein>
    <recommendedName>
        <fullName evidence="3">Esterase</fullName>
    </recommendedName>
</protein>
<evidence type="ECO:0000313" key="2">
    <source>
        <dbReference type="Proteomes" id="UP000268059"/>
    </source>
</evidence>
<dbReference type="InterPro" id="IPR050583">
    <property type="entry name" value="Mycobacterial_A85_antigen"/>
</dbReference>
<dbReference type="PANTHER" id="PTHR48098:SF6">
    <property type="entry name" value="FERRI-BACILLIBACTIN ESTERASE BESA"/>
    <property type="match status" value="1"/>
</dbReference>
<dbReference type="EMBL" id="AP019309">
    <property type="protein sequence ID" value="BBH27838.1"/>
    <property type="molecule type" value="Genomic_DNA"/>
</dbReference>
<evidence type="ECO:0008006" key="3">
    <source>
        <dbReference type="Google" id="ProtNLM"/>
    </source>
</evidence>
<dbReference type="InParanoid" id="A0A3G9JTG4"/>
<gene>
    <name evidence="1" type="ORF">SG0102_27720</name>
</gene>
<accession>A0A3G9JTG4</accession>
<dbReference type="Gene3D" id="3.40.50.1820">
    <property type="entry name" value="alpha/beta hydrolase"/>
    <property type="match status" value="1"/>
</dbReference>
<proteinExistence type="predicted"/>
<dbReference type="AlphaFoldDB" id="A0A3G9JTG4"/>
<sequence length="207" mass="23489">MVTHKIYGDQPHVPVVFVNCDHHEGDDLWALLPHDQLILVCLEGFDWQRDLSPWPASVFKQNDFGGQADAYLAQLETLIPTILQELDAPGECILAGYSLAGLFALYAMYQTTLFTRIVSASGSVWFPDFVDYAQSHQVSPGITHIYLSLGDKEAKSRHPLMKTVQECSETLYQLYQKEHQCIFEMNPGNHFKDSEKRLAQGIIWAMK</sequence>
<organism evidence="1 2">
    <name type="scientific">Intestinibaculum porci</name>
    <dbReference type="NCBI Taxonomy" id="2487118"/>
    <lineage>
        <taxon>Bacteria</taxon>
        <taxon>Bacillati</taxon>
        <taxon>Bacillota</taxon>
        <taxon>Erysipelotrichia</taxon>
        <taxon>Erysipelotrichales</taxon>
        <taxon>Erysipelotrichaceae</taxon>
        <taxon>Intestinibaculum</taxon>
    </lineage>
</organism>
<keyword evidence="2" id="KW-1185">Reference proteome</keyword>
<reference evidence="1 2" key="1">
    <citation type="submission" date="2018-11" db="EMBL/GenBank/DDBJ databases">
        <title>Novel Erysipelotrichaceae bacterium isolated from small intestine of a swine.</title>
        <authorList>
            <person name="Kim J.S."/>
            <person name="Choe H."/>
            <person name="Lee Y.R."/>
            <person name="Kim K.M."/>
            <person name="Park D.S."/>
        </authorList>
    </citation>
    <scope>NUCLEOTIDE SEQUENCE [LARGE SCALE GENOMIC DNA]</scope>
    <source>
        <strain evidence="1 2">SG0102</strain>
    </source>
</reference>
<name>A0A3G9JTG4_9FIRM</name>
<dbReference type="Proteomes" id="UP000268059">
    <property type="component" value="Chromosome"/>
</dbReference>
<evidence type="ECO:0000313" key="1">
    <source>
        <dbReference type="EMBL" id="BBH27838.1"/>
    </source>
</evidence>
<dbReference type="RefSeq" id="WP_125120528.1">
    <property type="nucleotide sequence ID" value="NZ_AP019309.1"/>
</dbReference>